<dbReference type="InterPro" id="IPR051052">
    <property type="entry name" value="Diverse_substrate_MTase"/>
</dbReference>
<comment type="similarity">
    <text evidence="1">Belongs to the methyltransferase superfamily.</text>
</comment>
<keyword evidence="3" id="KW-0808">Transferase</keyword>
<dbReference type="Pfam" id="PF08241">
    <property type="entry name" value="Methyltransf_11"/>
    <property type="match status" value="1"/>
</dbReference>
<evidence type="ECO:0000256" key="2">
    <source>
        <dbReference type="ARBA" id="ARBA00022603"/>
    </source>
</evidence>
<evidence type="ECO:0000313" key="5">
    <source>
        <dbReference type="EMBL" id="KIJ60856.1"/>
    </source>
</evidence>
<accession>A0A0C9WB22</accession>
<evidence type="ECO:0000256" key="1">
    <source>
        <dbReference type="ARBA" id="ARBA00008361"/>
    </source>
</evidence>
<organism evidence="5 6">
    <name type="scientific">Hydnomerulius pinastri MD-312</name>
    <dbReference type="NCBI Taxonomy" id="994086"/>
    <lineage>
        <taxon>Eukaryota</taxon>
        <taxon>Fungi</taxon>
        <taxon>Dikarya</taxon>
        <taxon>Basidiomycota</taxon>
        <taxon>Agaricomycotina</taxon>
        <taxon>Agaricomycetes</taxon>
        <taxon>Agaricomycetidae</taxon>
        <taxon>Boletales</taxon>
        <taxon>Boletales incertae sedis</taxon>
        <taxon>Leucogyrophana</taxon>
    </lineage>
</organism>
<proteinExistence type="inferred from homology"/>
<feature type="domain" description="Methyltransferase type 11" evidence="4">
    <location>
        <begin position="45"/>
        <end position="141"/>
    </location>
</feature>
<dbReference type="GO" id="GO:0032259">
    <property type="term" value="P:methylation"/>
    <property type="evidence" value="ECO:0007669"/>
    <property type="project" value="UniProtKB-KW"/>
</dbReference>
<protein>
    <recommendedName>
        <fullName evidence="4">Methyltransferase type 11 domain-containing protein</fullName>
    </recommendedName>
</protein>
<dbReference type="HOGENOM" id="CLU_049344_1_1_1"/>
<dbReference type="OrthoDB" id="10027013at2759"/>
<dbReference type="EMBL" id="KN839868">
    <property type="protein sequence ID" value="KIJ60856.1"/>
    <property type="molecule type" value="Genomic_DNA"/>
</dbReference>
<gene>
    <name evidence="5" type="ORF">HYDPIDRAFT_160330</name>
</gene>
<dbReference type="GO" id="GO:0008757">
    <property type="term" value="F:S-adenosylmethionine-dependent methyltransferase activity"/>
    <property type="evidence" value="ECO:0007669"/>
    <property type="project" value="InterPro"/>
</dbReference>
<evidence type="ECO:0000256" key="3">
    <source>
        <dbReference type="ARBA" id="ARBA00022679"/>
    </source>
</evidence>
<dbReference type="InterPro" id="IPR029063">
    <property type="entry name" value="SAM-dependent_MTases_sf"/>
</dbReference>
<dbReference type="SUPFAM" id="SSF53335">
    <property type="entry name" value="S-adenosyl-L-methionine-dependent methyltransferases"/>
    <property type="match status" value="1"/>
</dbReference>
<dbReference type="Gene3D" id="3.40.50.150">
    <property type="entry name" value="Vaccinia Virus protein VP39"/>
    <property type="match status" value="1"/>
</dbReference>
<dbReference type="InterPro" id="IPR013216">
    <property type="entry name" value="Methyltransf_11"/>
</dbReference>
<dbReference type="AlphaFoldDB" id="A0A0C9WB22"/>
<evidence type="ECO:0000259" key="4">
    <source>
        <dbReference type="Pfam" id="PF08241"/>
    </source>
</evidence>
<evidence type="ECO:0000313" key="6">
    <source>
        <dbReference type="Proteomes" id="UP000053820"/>
    </source>
</evidence>
<dbReference type="CDD" id="cd02440">
    <property type="entry name" value="AdoMet_MTases"/>
    <property type="match status" value="1"/>
</dbReference>
<keyword evidence="6" id="KW-1185">Reference proteome</keyword>
<dbReference type="PANTHER" id="PTHR44942">
    <property type="entry name" value="METHYLTRANSF_11 DOMAIN-CONTAINING PROTEIN"/>
    <property type="match status" value="1"/>
</dbReference>
<dbReference type="PANTHER" id="PTHR44942:SF4">
    <property type="entry name" value="METHYLTRANSFERASE TYPE 11 DOMAIN-CONTAINING PROTEIN"/>
    <property type="match status" value="1"/>
</dbReference>
<keyword evidence="2" id="KW-0489">Methyltransferase</keyword>
<dbReference type="Proteomes" id="UP000053820">
    <property type="component" value="Unassembled WGS sequence"/>
</dbReference>
<reference evidence="5 6" key="1">
    <citation type="submission" date="2014-04" db="EMBL/GenBank/DDBJ databases">
        <title>Evolutionary Origins and Diversification of the Mycorrhizal Mutualists.</title>
        <authorList>
            <consortium name="DOE Joint Genome Institute"/>
            <consortium name="Mycorrhizal Genomics Consortium"/>
            <person name="Kohler A."/>
            <person name="Kuo A."/>
            <person name="Nagy L.G."/>
            <person name="Floudas D."/>
            <person name="Copeland A."/>
            <person name="Barry K.W."/>
            <person name="Cichocki N."/>
            <person name="Veneault-Fourrey C."/>
            <person name="LaButti K."/>
            <person name="Lindquist E.A."/>
            <person name="Lipzen A."/>
            <person name="Lundell T."/>
            <person name="Morin E."/>
            <person name="Murat C."/>
            <person name="Riley R."/>
            <person name="Ohm R."/>
            <person name="Sun H."/>
            <person name="Tunlid A."/>
            <person name="Henrissat B."/>
            <person name="Grigoriev I.V."/>
            <person name="Hibbett D.S."/>
            <person name="Martin F."/>
        </authorList>
    </citation>
    <scope>NUCLEOTIDE SEQUENCE [LARGE SCALE GENOMIC DNA]</scope>
    <source>
        <strain evidence="5 6">MD-312</strain>
    </source>
</reference>
<name>A0A0C9WB22_9AGAM</name>
<sequence>MATFGKATFDTAVYAASRPTYPRALFEYVFHFHGSSSGARWNTAVDLGCGTGQATIELTRFRKVFGADPSAGMVESARQALQSTDVPQGQVEYVQSPAEKLDFLQPESVDLMIAAQAGHWFDWSKMWPEVARVLRKDGTAAIWNYSEFRLPKYPNLTPQISQFFQGTDVKGSVGPYWQQPGRSILDNHLVAIPDAGEVVPGAFKDFTRSYFTGVHHPHLPSTQPVLMRKTMTWNALYDYFRSCSALHTFLEKNPEDKLHPEGDLAMRFWKSLMRGAEEQDERKLEAVDNVEVEWPLALIMVRRA</sequence>